<evidence type="ECO:0000256" key="3">
    <source>
        <dbReference type="ARBA" id="ARBA00022692"/>
    </source>
</evidence>
<dbReference type="GO" id="GO:0016020">
    <property type="term" value="C:membrane"/>
    <property type="evidence" value="ECO:0007669"/>
    <property type="project" value="UniProtKB-SubCell"/>
</dbReference>
<dbReference type="Pfam" id="PF02118">
    <property type="entry name" value="Srg"/>
    <property type="match status" value="2"/>
</dbReference>
<evidence type="ECO:0000256" key="5">
    <source>
        <dbReference type="ARBA" id="ARBA00023136"/>
    </source>
</evidence>
<reference evidence="8" key="1">
    <citation type="submission" date="2010-08" db="EMBL/GenBank/DDBJ databases">
        <authorList>
            <consortium name="Caenorhabditis japonica Sequencing Consortium"/>
            <person name="Wilson R.K."/>
        </authorList>
    </citation>
    <scope>NUCLEOTIDE SEQUENCE [LARGE SCALE GENOMIC DNA]</scope>
    <source>
        <strain evidence="8">DF5081</strain>
    </source>
</reference>
<organism evidence="7 8">
    <name type="scientific">Caenorhabditis japonica</name>
    <dbReference type="NCBI Taxonomy" id="281687"/>
    <lineage>
        <taxon>Eukaryota</taxon>
        <taxon>Metazoa</taxon>
        <taxon>Ecdysozoa</taxon>
        <taxon>Nematoda</taxon>
        <taxon>Chromadorea</taxon>
        <taxon>Rhabditida</taxon>
        <taxon>Rhabditina</taxon>
        <taxon>Rhabditomorpha</taxon>
        <taxon>Rhabditoidea</taxon>
        <taxon>Rhabditidae</taxon>
        <taxon>Peloderinae</taxon>
        <taxon>Caenorhabditis</taxon>
    </lineage>
</organism>
<dbReference type="GO" id="GO:0007606">
    <property type="term" value="P:sensory perception of chemical stimulus"/>
    <property type="evidence" value="ECO:0007669"/>
    <property type="project" value="UniProtKB-UniRule"/>
</dbReference>
<dbReference type="EnsemblMetazoa" id="CJA13000a.1">
    <property type="protein sequence ID" value="CJA13000a.1"/>
    <property type="gene ID" value="WBGene00132204"/>
</dbReference>
<protein>
    <recommendedName>
        <fullName evidence="6">Serpentine receptor class gamma</fullName>
    </recommendedName>
</protein>
<comment type="caution">
    <text evidence="6">Lacks conserved residue(s) required for the propagation of feature annotation.</text>
</comment>
<dbReference type="GO" id="GO:0004888">
    <property type="term" value="F:transmembrane signaling receptor activity"/>
    <property type="evidence" value="ECO:0007669"/>
    <property type="project" value="InterPro"/>
</dbReference>
<evidence type="ECO:0000256" key="1">
    <source>
        <dbReference type="ARBA" id="ARBA00004141"/>
    </source>
</evidence>
<comment type="similarity">
    <text evidence="2 6">Belongs to the nematode receptor-like protein srg family.</text>
</comment>
<dbReference type="PRINTS" id="PR00698">
    <property type="entry name" value="TMPROTEINSRG"/>
</dbReference>
<keyword evidence="4 6" id="KW-1133">Transmembrane helix</keyword>
<evidence type="ECO:0000256" key="6">
    <source>
        <dbReference type="RuleBase" id="RU280813"/>
    </source>
</evidence>
<reference evidence="7" key="2">
    <citation type="submission" date="2022-06" db="UniProtKB">
        <authorList>
            <consortium name="EnsemblMetazoa"/>
        </authorList>
    </citation>
    <scope>IDENTIFICATION</scope>
    <source>
        <strain evidence="7">DF5081</strain>
    </source>
</reference>
<feature type="transmembrane region" description="Helical" evidence="6">
    <location>
        <begin position="30"/>
        <end position="53"/>
    </location>
</feature>
<sequence length="216" mass="24738">MTTSAANFSDVFQDGCNLEGYSELLENLKYLFQVFYFVPAIVIHIRILAILLFRHRKVYMIQSFFIIFSIDSIASLTQIVIDLFVQRVTIYVPQVCPVLYEALLEYRMIPYCYFIIYNYMRAAKSVIQSCLTLNRMTCVLMPLSYGRSYFAFFNIAAASTNIIYFLQGFAYDVLNVGSPIVMILNSGQLRYHVIPITKMAPKMSTVVSVSSASKFV</sequence>
<dbReference type="Proteomes" id="UP000005237">
    <property type="component" value="Unassembled WGS sequence"/>
</dbReference>
<keyword evidence="8" id="KW-1185">Reference proteome</keyword>
<evidence type="ECO:0000256" key="2">
    <source>
        <dbReference type="ARBA" id="ARBA00005692"/>
    </source>
</evidence>
<dbReference type="PANTHER" id="PTHR31627:SF13">
    <property type="entry name" value="SERPENTINE RECEPTOR CLASS GAMMA-1-RELATED"/>
    <property type="match status" value="1"/>
</dbReference>
<dbReference type="InterPro" id="IPR000609">
    <property type="entry name" value="7TM_GPCR_serpentine_rcpt_Srg"/>
</dbReference>
<keyword evidence="5 6" id="KW-0472">Membrane</keyword>
<feature type="transmembrane region" description="Helical" evidence="6">
    <location>
        <begin position="65"/>
        <end position="85"/>
    </location>
</feature>
<dbReference type="AlphaFoldDB" id="A0A8R1HY73"/>
<keyword evidence="3 6" id="KW-0812">Transmembrane</keyword>
<accession>A0A8R1HY73</accession>
<feature type="transmembrane region" description="Helical" evidence="6">
    <location>
        <begin position="149"/>
        <end position="166"/>
    </location>
</feature>
<evidence type="ECO:0000256" key="4">
    <source>
        <dbReference type="ARBA" id="ARBA00022989"/>
    </source>
</evidence>
<dbReference type="InterPro" id="IPR051119">
    <property type="entry name" value="Nematode_SR-like"/>
</dbReference>
<proteinExistence type="inferred from homology"/>
<evidence type="ECO:0000313" key="7">
    <source>
        <dbReference type="EnsemblMetazoa" id="CJA13000a.1"/>
    </source>
</evidence>
<evidence type="ECO:0000313" key="8">
    <source>
        <dbReference type="Proteomes" id="UP000005237"/>
    </source>
</evidence>
<dbReference type="PANTHER" id="PTHR31627">
    <property type="entry name" value="SERPENTINE RECEPTOR CLASS GAMMA-RELATED"/>
    <property type="match status" value="1"/>
</dbReference>
<name>A0A8R1HY73_CAEJA</name>
<comment type="subcellular location">
    <subcellularLocation>
        <location evidence="1">Membrane</location>
        <topology evidence="1">Multi-pass membrane protein</topology>
    </subcellularLocation>
</comment>